<reference evidence="3" key="1">
    <citation type="submission" date="2021-01" db="EMBL/GenBank/DDBJ databases">
        <title>Genome public.</title>
        <authorList>
            <person name="Liu C."/>
            <person name="Sun Q."/>
        </authorList>
    </citation>
    <scope>NUCLEOTIDE SEQUENCE</scope>
    <source>
        <strain evidence="3">M6</strain>
    </source>
</reference>
<dbReference type="Pfam" id="PF02698">
    <property type="entry name" value="DUF218"/>
    <property type="match status" value="1"/>
</dbReference>
<evidence type="ECO:0000256" key="1">
    <source>
        <dbReference type="SAM" id="Phobius"/>
    </source>
</evidence>
<dbReference type="EMBL" id="JAEQMG010000041">
    <property type="protein sequence ID" value="MBK6087866.1"/>
    <property type="molecule type" value="Genomic_DNA"/>
</dbReference>
<name>A0A934TYT2_9FIRM</name>
<organism evidence="3 4">
    <name type="scientific">Ruminococcus difficilis</name>
    <dbReference type="NCBI Taxonomy" id="2763069"/>
    <lineage>
        <taxon>Bacteria</taxon>
        <taxon>Bacillati</taxon>
        <taxon>Bacillota</taxon>
        <taxon>Clostridia</taxon>
        <taxon>Eubacteriales</taxon>
        <taxon>Oscillospiraceae</taxon>
        <taxon>Ruminococcus</taxon>
    </lineage>
</organism>
<proteinExistence type="predicted"/>
<evidence type="ECO:0000313" key="4">
    <source>
        <dbReference type="Proteomes" id="UP000633365"/>
    </source>
</evidence>
<keyword evidence="1" id="KW-0472">Membrane</keyword>
<accession>A0A934TYT2</accession>
<dbReference type="RefSeq" id="WP_186833362.1">
    <property type="nucleotide sequence ID" value="NZ_JAEQMG010000041.1"/>
</dbReference>
<gene>
    <name evidence="3" type="ORF">JKK62_04225</name>
</gene>
<evidence type="ECO:0000313" key="3">
    <source>
        <dbReference type="EMBL" id="MBK6087866.1"/>
    </source>
</evidence>
<keyword evidence="1" id="KW-0812">Transmembrane</keyword>
<dbReference type="GO" id="GO:0043164">
    <property type="term" value="P:Gram-negative-bacterium-type cell wall biogenesis"/>
    <property type="evidence" value="ECO:0007669"/>
    <property type="project" value="TreeGrafter"/>
</dbReference>
<dbReference type="CDD" id="cd06259">
    <property type="entry name" value="YdcF-like"/>
    <property type="match status" value="1"/>
</dbReference>
<dbReference type="GO" id="GO:0005886">
    <property type="term" value="C:plasma membrane"/>
    <property type="evidence" value="ECO:0007669"/>
    <property type="project" value="TreeGrafter"/>
</dbReference>
<dbReference type="InterPro" id="IPR014729">
    <property type="entry name" value="Rossmann-like_a/b/a_fold"/>
</dbReference>
<dbReference type="PANTHER" id="PTHR30336:SF4">
    <property type="entry name" value="ENVELOPE BIOGENESIS FACTOR ELYC"/>
    <property type="match status" value="1"/>
</dbReference>
<sequence length="269" mass="30447">MQNVLRIIAIVIEVIFLLWFLLPIRFHIFKAGNLLGVAICLIALFRTALSSVYHQLDAFMLQNPITKIIWLIIKYGCILFAVYAVIVSICMIVAMKIKPKKNATAVILGAQVKPWGASRLLLQRIKAAENYLDQNPAVKAIASGGQGDNEPMSEAACILENMRKDGVDPDRIIVEDQSVNTEQNLLYSVRILRERQLGDSIAIVSDSYHQLRARIIAYKIDRKLSVGAVNTVNTRFGWFIYPSFFVREWIAIPVEIVKKLGRPARHRKF</sequence>
<feature type="domain" description="DUF218" evidence="2">
    <location>
        <begin position="105"/>
        <end position="250"/>
    </location>
</feature>
<feature type="transmembrane region" description="Helical" evidence="1">
    <location>
        <begin position="6"/>
        <end position="22"/>
    </location>
</feature>
<feature type="transmembrane region" description="Helical" evidence="1">
    <location>
        <begin position="34"/>
        <end position="56"/>
    </location>
</feature>
<feature type="transmembrane region" description="Helical" evidence="1">
    <location>
        <begin position="68"/>
        <end position="94"/>
    </location>
</feature>
<dbReference type="GO" id="GO:0000270">
    <property type="term" value="P:peptidoglycan metabolic process"/>
    <property type="evidence" value="ECO:0007669"/>
    <property type="project" value="TreeGrafter"/>
</dbReference>
<dbReference type="Proteomes" id="UP000633365">
    <property type="component" value="Unassembled WGS sequence"/>
</dbReference>
<dbReference type="AlphaFoldDB" id="A0A934TYT2"/>
<keyword evidence="1" id="KW-1133">Transmembrane helix</keyword>
<dbReference type="PANTHER" id="PTHR30336">
    <property type="entry name" value="INNER MEMBRANE PROTEIN, PROBABLE PERMEASE"/>
    <property type="match status" value="1"/>
</dbReference>
<comment type="caution">
    <text evidence="3">The sequence shown here is derived from an EMBL/GenBank/DDBJ whole genome shotgun (WGS) entry which is preliminary data.</text>
</comment>
<keyword evidence="4" id="KW-1185">Reference proteome</keyword>
<dbReference type="Gene3D" id="3.40.50.620">
    <property type="entry name" value="HUPs"/>
    <property type="match status" value="1"/>
</dbReference>
<dbReference type="InterPro" id="IPR003848">
    <property type="entry name" value="DUF218"/>
</dbReference>
<evidence type="ECO:0000259" key="2">
    <source>
        <dbReference type="Pfam" id="PF02698"/>
    </source>
</evidence>
<protein>
    <submittedName>
        <fullName evidence="3">YdcF family protein</fullName>
    </submittedName>
</protein>
<dbReference type="InterPro" id="IPR051599">
    <property type="entry name" value="Cell_Envelope_Assoc"/>
</dbReference>